<gene>
    <name evidence="1" type="ORF">DDF65_15195</name>
</gene>
<evidence type="ECO:0000313" key="2">
    <source>
        <dbReference type="Proteomes" id="UP000244913"/>
    </source>
</evidence>
<protein>
    <submittedName>
        <fullName evidence="1">Uncharacterized protein</fullName>
    </submittedName>
</protein>
<name>A0A2T9JB44_9CAUL</name>
<proteinExistence type="predicted"/>
<organism evidence="1 2">
    <name type="scientific">Caulobacter radicis</name>
    <dbReference type="NCBI Taxonomy" id="2172650"/>
    <lineage>
        <taxon>Bacteria</taxon>
        <taxon>Pseudomonadati</taxon>
        <taxon>Pseudomonadota</taxon>
        <taxon>Alphaproteobacteria</taxon>
        <taxon>Caulobacterales</taxon>
        <taxon>Caulobacteraceae</taxon>
        <taxon>Caulobacter</taxon>
    </lineage>
</organism>
<reference evidence="1 2" key="1">
    <citation type="submission" date="2018-04" db="EMBL/GenBank/DDBJ databases">
        <title>The genome sequence of Caulobacter sp. 736.</title>
        <authorList>
            <person name="Gao J."/>
            <person name="Sun J."/>
        </authorList>
    </citation>
    <scope>NUCLEOTIDE SEQUENCE [LARGE SCALE GENOMIC DNA]</scope>
    <source>
        <strain evidence="1 2">736</strain>
    </source>
</reference>
<dbReference type="RefSeq" id="WP_116568509.1">
    <property type="nucleotide sequence ID" value="NZ_QDKP01000043.1"/>
</dbReference>
<dbReference type="Proteomes" id="UP000244913">
    <property type="component" value="Unassembled WGS sequence"/>
</dbReference>
<evidence type="ECO:0000313" key="1">
    <source>
        <dbReference type="EMBL" id="PVM79439.1"/>
    </source>
</evidence>
<sequence>MKLTVEHNIIADLNVIALQLRQGVGAFDLTLLVHLTTTPPPAPSVRRWARIDSVGVHLTSANGGRHLATLRPVSAVRVEQFDNTLTQQVEFQASLQRRQLLALEDLRDGKDLNLRLSVAGVGGVVDDDVGRVPVSGEHTITLRRSEWIDQLNAAGAAGVLLLEASIPLAVGVDDAGIARKLLSAETAFHNGDYGKCIGDCRLAYDRLGLTATPKATLLDKQLDMSFLQRVDLLIASARHCTHLPHHDDGDGDGNSEHVYSREEARFVLQVTAAAAAYWLKVQ</sequence>
<dbReference type="AlphaFoldDB" id="A0A2T9JB44"/>
<accession>A0A2T9JB44</accession>
<comment type="caution">
    <text evidence="1">The sequence shown here is derived from an EMBL/GenBank/DDBJ whole genome shotgun (WGS) entry which is preliminary data.</text>
</comment>
<keyword evidence="2" id="KW-1185">Reference proteome</keyword>
<dbReference type="EMBL" id="QDKP01000043">
    <property type="protein sequence ID" value="PVM79439.1"/>
    <property type="molecule type" value="Genomic_DNA"/>
</dbReference>